<dbReference type="NCBIfam" id="TIGR02521">
    <property type="entry name" value="type_IV_pilW"/>
    <property type="match status" value="1"/>
</dbReference>
<feature type="repeat" description="TPR" evidence="3">
    <location>
        <begin position="40"/>
        <end position="73"/>
    </location>
</feature>
<dbReference type="RefSeq" id="WP_070078582.1">
    <property type="nucleotide sequence ID" value="NZ_CP017415.1"/>
</dbReference>
<dbReference type="KEGG" id="aprs:BI364_09840"/>
<accession>A0A1D8IP18</accession>
<feature type="signal peptide" evidence="4">
    <location>
        <begin position="1"/>
        <end position="24"/>
    </location>
</feature>
<evidence type="ECO:0000256" key="4">
    <source>
        <dbReference type="SAM" id="SignalP"/>
    </source>
</evidence>
<dbReference type="SUPFAM" id="SSF48452">
    <property type="entry name" value="TPR-like"/>
    <property type="match status" value="1"/>
</dbReference>
<keyword evidence="1" id="KW-0677">Repeat</keyword>
<dbReference type="InterPro" id="IPR011990">
    <property type="entry name" value="TPR-like_helical_dom_sf"/>
</dbReference>
<dbReference type="Gene3D" id="1.25.40.10">
    <property type="entry name" value="Tetratricopeptide repeat domain"/>
    <property type="match status" value="1"/>
</dbReference>
<protein>
    <submittedName>
        <fullName evidence="5">Type IV pilus biogenesis/stability protein PilW</fullName>
    </submittedName>
</protein>
<dbReference type="PROSITE" id="PS50005">
    <property type="entry name" value="TPR"/>
    <property type="match status" value="2"/>
</dbReference>
<sequence length="255" mass="28240">MSLGATWIRRVLVIIALASLAGCATSPQERKEEAQQHRAAVLNAQLGIDYMRTGNLKLADEKLKRALNQDPNSSIVRNAYALLMQRLGKNNEAEDNFSKAVALKPSDGDVHNNFGVFLCEQGHYSRAYVQFKEAWSNPLYNTPEFAYANAGICALKQGDKKLAEQRFEQALHEQPGFSPALYQLAKLAADQGHNQKADAYLGRITGEARYSPNILALCLKVKRAVGDMNGAADCARDLYRMFPNSPQARALLQNR</sequence>
<proteinExistence type="predicted"/>
<dbReference type="AlphaFoldDB" id="A0A1D8IP18"/>
<evidence type="ECO:0000313" key="5">
    <source>
        <dbReference type="EMBL" id="AOU98217.1"/>
    </source>
</evidence>
<keyword evidence="2 3" id="KW-0802">TPR repeat</keyword>
<dbReference type="InterPro" id="IPR013360">
    <property type="entry name" value="Pilus_4_PilW"/>
</dbReference>
<dbReference type="PANTHER" id="PTHR44227">
    <property type="match status" value="1"/>
</dbReference>
<keyword evidence="6" id="KW-1185">Reference proteome</keyword>
<dbReference type="EMBL" id="CP017415">
    <property type="protein sequence ID" value="AOU98217.1"/>
    <property type="molecule type" value="Genomic_DNA"/>
</dbReference>
<evidence type="ECO:0000313" key="6">
    <source>
        <dbReference type="Proteomes" id="UP000095401"/>
    </source>
</evidence>
<reference evidence="6" key="1">
    <citation type="submission" date="2016-09" db="EMBL/GenBank/DDBJ databases">
        <title>Acidihalobacter prosperus F5.</title>
        <authorList>
            <person name="Khaleque H.N."/>
            <person name="Ramsay J.P."/>
            <person name="Kaksonen A.H."/>
            <person name="Boxall N.J."/>
            <person name="Watkin E.L.J."/>
        </authorList>
    </citation>
    <scope>NUCLEOTIDE SEQUENCE [LARGE SCALE GENOMIC DNA]</scope>
    <source>
        <strain evidence="6">F5</strain>
    </source>
</reference>
<dbReference type="InterPro" id="IPR052346">
    <property type="entry name" value="O-mannosyl-transferase_TMTC"/>
</dbReference>
<name>A0A1D8IP18_9GAMM</name>
<dbReference type="PANTHER" id="PTHR44227:SF3">
    <property type="entry name" value="PROTEIN O-MANNOSYL-TRANSFERASE TMTC4"/>
    <property type="match status" value="1"/>
</dbReference>
<dbReference type="Proteomes" id="UP000095401">
    <property type="component" value="Chromosome"/>
</dbReference>
<dbReference type="Pfam" id="PF14559">
    <property type="entry name" value="TPR_19"/>
    <property type="match status" value="1"/>
</dbReference>
<gene>
    <name evidence="5" type="ORF">BI364_09840</name>
</gene>
<evidence type="ECO:0000256" key="1">
    <source>
        <dbReference type="ARBA" id="ARBA00022737"/>
    </source>
</evidence>
<dbReference type="SMART" id="SM00028">
    <property type="entry name" value="TPR"/>
    <property type="match status" value="3"/>
</dbReference>
<feature type="chain" id="PRO_5009108375" evidence="4">
    <location>
        <begin position="25"/>
        <end position="255"/>
    </location>
</feature>
<organism evidence="5 6">
    <name type="scientific">Acidihalobacter yilgarnensis</name>
    <dbReference type="NCBI Taxonomy" id="2819280"/>
    <lineage>
        <taxon>Bacteria</taxon>
        <taxon>Pseudomonadati</taxon>
        <taxon>Pseudomonadota</taxon>
        <taxon>Gammaproteobacteria</taxon>
        <taxon>Chromatiales</taxon>
        <taxon>Ectothiorhodospiraceae</taxon>
        <taxon>Acidihalobacter</taxon>
    </lineage>
</organism>
<evidence type="ECO:0000256" key="2">
    <source>
        <dbReference type="ARBA" id="ARBA00022803"/>
    </source>
</evidence>
<dbReference type="InterPro" id="IPR019734">
    <property type="entry name" value="TPR_rpt"/>
</dbReference>
<keyword evidence="4" id="KW-0732">Signal</keyword>
<evidence type="ECO:0000256" key="3">
    <source>
        <dbReference type="PROSITE-ProRule" id="PRU00339"/>
    </source>
</evidence>
<feature type="repeat" description="TPR" evidence="3">
    <location>
        <begin position="74"/>
        <end position="107"/>
    </location>
</feature>